<feature type="domain" description="DUF4426" evidence="1">
    <location>
        <begin position="29"/>
        <end position="148"/>
    </location>
</feature>
<gene>
    <name evidence="2" type="ORF">HQ497_00200</name>
</gene>
<evidence type="ECO:0000259" key="1">
    <source>
        <dbReference type="Pfam" id="PF14467"/>
    </source>
</evidence>
<organism evidence="2 3">
    <name type="scientific">SAR86 cluster bacterium</name>
    <dbReference type="NCBI Taxonomy" id="2030880"/>
    <lineage>
        <taxon>Bacteria</taxon>
        <taxon>Pseudomonadati</taxon>
        <taxon>Pseudomonadota</taxon>
        <taxon>Gammaproteobacteria</taxon>
        <taxon>SAR86 cluster</taxon>
    </lineage>
</organism>
<evidence type="ECO:0000313" key="3">
    <source>
        <dbReference type="Proteomes" id="UP000754644"/>
    </source>
</evidence>
<dbReference type="Proteomes" id="UP000754644">
    <property type="component" value="Unassembled WGS sequence"/>
</dbReference>
<name>A0A972VUD1_9GAMM</name>
<sequence length="149" mass="17061">MLTRSQWLFVLLTVASWNHCQADQPIQWQGYDIHYTTLSSRLIPAEVAKLHGIIRADNRMVTNIAIRETSDEKGDEKGEPVTANIHGTVTNLLNQQSVLDFTEVLEPNAIYYLANQLVDERDTLRYSISIQPQGSEATYLLEFGRDYYQ</sequence>
<dbReference type="Gene3D" id="2.60.40.3340">
    <property type="entry name" value="Domain of unknown function DUF4426"/>
    <property type="match status" value="1"/>
</dbReference>
<accession>A0A972VUD1</accession>
<dbReference type="InterPro" id="IPR025218">
    <property type="entry name" value="DUF4426"/>
</dbReference>
<proteinExistence type="predicted"/>
<dbReference type="AlphaFoldDB" id="A0A972VUD1"/>
<dbReference type="EMBL" id="JABMOJ010000009">
    <property type="protein sequence ID" value="NQV63756.1"/>
    <property type="molecule type" value="Genomic_DNA"/>
</dbReference>
<reference evidence="2" key="1">
    <citation type="submission" date="2020-05" db="EMBL/GenBank/DDBJ databases">
        <title>Sulfur intermediates as new biogeochemical hubs in an aquatic model microbial ecosystem.</title>
        <authorList>
            <person name="Vigneron A."/>
        </authorList>
    </citation>
    <scope>NUCLEOTIDE SEQUENCE</scope>
    <source>
        <strain evidence="2">Bin.250</strain>
    </source>
</reference>
<comment type="caution">
    <text evidence="2">The sequence shown here is derived from an EMBL/GenBank/DDBJ whole genome shotgun (WGS) entry which is preliminary data.</text>
</comment>
<evidence type="ECO:0000313" key="2">
    <source>
        <dbReference type="EMBL" id="NQV63756.1"/>
    </source>
</evidence>
<protein>
    <submittedName>
        <fullName evidence="2">DUF4426 domain-containing protein</fullName>
    </submittedName>
</protein>
<dbReference type="Pfam" id="PF14467">
    <property type="entry name" value="DUF4426"/>
    <property type="match status" value="1"/>
</dbReference>